<dbReference type="InterPro" id="IPR007627">
    <property type="entry name" value="RNA_pol_sigma70_r2"/>
</dbReference>
<dbReference type="EMBL" id="JAUTBA010000001">
    <property type="protein sequence ID" value="MDQ1150770.1"/>
    <property type="molecule type" value="Genomic_DNA"/>
</dbReference>
<dbReference type="InterPro" id="IPR036388">
    <property type="entry name" value="WH-like_DNA-bd_sf"/>
</dbReference>
<dbReference type="Pfam" id="PF04542">
    <property type="entry name" value="Sigma70_r2"/>
    <property type="match status" value="1"/>
</dbReference>
<dbReference type="Gene3D" id="1.10.1740.10">
    <property type="match status" value="1"/>
</dbReference>
<feature type="domain" description="RNA polymerase sigma-70 region 2" evidence="1">
    <location>
        <begin position="33"/>
        <end position="87"/>
    </location>
</feature>
<dbReference type="InterPro" id="IPR013325">
    <property type="entry name" value="RNA_pol_sigma_r2"/>
</dbReference>
<proteinExistence type="predicted"/>
<dbReference type="SUPFAM" id="SSF88946">
    <property type="entry name" value="Sigma2 domain of RNA polymerase sigma factors"/>
    <property type="match status" value="1"/>
</dbReference>
<evidence type="ECO:0000313" key="4">
    <source>
        <dbReference type="Proteomes" id="UP001244640"/>
    </source>
</evidence>
<organism evidence="3 4">
    <name type="scientific">Sphingobacterium zeae</name>
    <dbReference type="NCBI Taxonomy" id="1776859"/>
    <lineage>
        <taxon>Bacteria</taxon>
        <taxon>Pseudomonadati</taxon>
        <taxon>Bacteroidota</taxon>
        <taxon>Sphingobacteriia</taxon>
        <taxon>Sphingobacteriales</taxon>
        <taxon>Sphingobacteriaceae</taxon>
        <taxon>Sphingobacterium</taxon>
    </lineage>
</organism>
<accession>A0ABU0U719</accession>
<dbReference type="InterPro" id="IPR046531">
    <property type="entry name" value="DUF6596"/>
</dbReference>
<evidence type="ECO:0000259" key="1">
    <source>
        <dbReference type="Pfam" id="PF04542"/>
    </source>
</evidence>
<dbReference type="PANTHER" id="PTHR47756">
    <property type="entry name" value="BLL6612 PROTEIN-RELATED"/>
    <property type="match status" value="1"/>
</dbReference>
<reference evidence="3 4" key="1">
    <citation type="submission" date="2023-07" db="EMBL/GenBank/DDBJ databases">
        <title>Functional and genomic diversity of the sorghum phyllosphere microbiome.</title>
        <authorList>
            <person name="Shade A."/>
        </authorList>
    </citation>
    <scope>NUCLEOTIDE SEQUENCE [LARGE SCALE GENOMIC DNA]</scope>
    <source>
        <strain evidence="3 4">SORGH_AS_0892</strain>
    </source>
</reference>
<dbReference type="PANTHER" id="PTHR47756:SF2">
    <property type="entry name" value="BLL6612 PROTEIN"/>
    <property type="match status" value="1"/>
</dbReference>
<dbReference type="Proteomes" id="UP001244640">
    <property type="component" value="Unassembled WGS sequence"/>
</dbReference>
<dbReference type="Pfam" id="PF20239">
    <property type="entry name" value="DUF6596"/>
    <property type="match status" value="1"/>
</dbReference>
<evidence type="ECO:0000313" key="3">
    <source>
        <dbReference type="EMBL" id="MDQ1150770.1"/>
    </source>
</evidence>
<dbReference type="SUPFAM" id="SSF88659">
    <property type="entry name" value="Sigma3 and sigma4 domains of RNA polymerase sigma factors"/>
    <property type="match status" value="1"/>
</dbReference>
<dbReference type="Gene3D" id="1.10.10.10">
    <property type="entry name" value="Winged helix-like DNA-binding domain superfamily/Winged helix DNA-binding domain"/>
    <property type="match status" value="1"/>
</dbReference>
<gene>
    <name evidence="3" type="ORF">QE382_002754</name>
</gene>
<evidence type="ECO:0000259" key="2">
    <source>
        <dbReference type="Pfam" id="PF20239"/>
    </source>
</evidence>
<protein>
    <submittedName>
        <fullName evidence="3">RNA polymerase sigma factor (Sigma-70 family)</fullName>
    </submittedName>
</protein>
<dbReference type="InterPro" id="IPR013324">
    <property type="entry name" value="RNA_pol_sigma_r3/r4-like"/>
</dbReference>
<dbReference type="RefSeq" id="WP_307186363.1">
    <property type="nucleotide sequence ID" value="NZ_JAUTBA010000001.1"/>
</dbReference>
<feature type="domain" description="DUF6596" evidence="2">
    <location>
        <begin position="192"/>
        <end position="293"/>
    </location>
</feature>
<sequence>MCILMQCVTKFYTMELLPHLFRHEYTKMTAVLCRNFGLKHIEIAEDIVSDTFLKASQHWAVNGIPENPRAWLYVVAKNKTKDYFKKLSVFEKKIKNEIQPHFQVEPNFECDSKMVSDSQLAMIFAVCNPVNSDESQICLALQILCGFSIEEIANAFLTNSETIKKRLQRARANLRKDNFQIKSLTKIEICLRLDIVLRTLYLLFSEGYFSKSNKQQIKIDLCSEATRLTLLLTENPLTNTAESNALLALMCFQSSRLRARTNDKNEAVLFDKQDKSLWDKSLIERGNYYLINATTGNELSKYHLEAGIAYWHTTTTDKYKWDYILKLYNKLILIEYSPITALNRTFAFAKVYGNEEAIAVAKQLNLVESNYYHELLGYLYSNVNIKRAIEHYELAVNLTKSNSERQTLSKKIKELNLILKKSERSHDM</sequence>
<comment type="caution">
    <text evidence="3">The sequence shown here is derived from an EMBL/GenBank/DDBJ whole genome shotgun (WGS) entry which is preliminary data.</text>
</comment>
<name>A0ABU0U719_9SPHI</name>
<keyword evidence="4" id="KW-1185">Reference proteome</keyword>